<dbReference type="Proteomes" id="UP000196803">
    <property type="component" value="Unassembled WGS sequence"/>
</dbReference>
<organism evidence="1 2">
    <name type="scientific">Caldicellulosiruptor bescii</name>
    <name type="common">Anaerocellum thermophilum</name>
    <dbReference type="NCBI Taxonomy" id="31899"/>
    <lineage>
        <taxon>Bacteria</taxon>
        <taxon>Bacillati</taxon>
        <taxon>Bacillota</taxon>
        <taxon>Bacillota incertae sedis</taxon>
        <taxon>Caldicellulosiruptorales</taxon>
        <taxon>Caldicellulosiruptoraceae</taxon>
        <taxon>Caldicellulosiruptor</taxon>
    </lineage>
</organism>
<dbReference type="EMBL" id="FXXC01000001">
    <property type="protein sequence ID" value="SMR91555.1"/>
    <property type="molecule type" value="Genomic_DNA"/>
</dbReference>
<protein>
    <recommendedName>
        <fullName evidence="3">DUF4338 domain-containing protein</fullName>
    </recommendedName>
</protein>
<comment type="caution">
    <text evidence="1">The sequence shown here is derived from an EMBL/GenBank/DDBJ whole genome shotgun (WGS) entry which is preliminary data.</text>
</comment>
<evidence type="ECO:0000313" key="1">
    <source>
        <dbReference type="EMBL" id="SMR91555.1"/>
    </source>
</evidence>
<sequence length="383" mass="44404">MSMAVYQLCFAEYTEVLKQEIIQEIEKFQKYLKVTDKESMRKLHEIARNDEIRKHTKFLQAEGYRIIHTFFADGWEVEPEKINPVLIPVENDLQNNIFKTARFTWSSPYTEGYGRRLKFLVFDNFNGKLIGILGLQSPVLGLKARNEYLGLSKGPEKLKVLNRTMDIYTLGALPPYNFLLGGKLMVLAAVSNEIREVYRKKYEGKTTEIEGNNIDGDLVMLTTTSAYGRSSIYNRVKYKDNLICIPVGYTEGQGTLFMTSSLCEKAREYLQSKGVKVKSGYGNGPNYKFRLAKALARQLKLEGIEVELVTHGVQREVYVFPLIKNLQEYVKAPDTTEPEYFDYPFSDLASYWKERYCLPRSKRNTEWKAWRKEQVWQDIAKSL</sequence>
<accession>A0ABY1S616</accession>
<proteinExistence type="predicted"/>
<name>A0ABY1S616_CALBS</name>
<reference evidence="1 2" key="1">
    <citation type="submission" date="2017-05" db="EMBL/GenBank/DDBJ databases">
        <authorList>
            <person name="Varghese N."/>
            <person name="Submissions S."/>
        </authorList>
    </citation>
    <scope>NUCLEOTIDE SEQUENCE [LARGE SCALE GENOMIC DNA]</scope>
    <source>
        <strain evidence="1 2">MACB1020</strain>
    </source>
</reference>
<gene>
    <name evidence="1" type="ORF">SAMN05216240_0527</name>
</gene>
<evidence type="ECO:0000313" key="2">
    <source>
        <dbReference type="Proteomes" id="UP000196803"/>
    </source>
</evidence>
<dbReference type="GeneID" id="31773869"/>
<evidence type="ECO:0008006" key="3">
    <source>
        <dbReference type="Google" id="ProtNLM"/>
    </source>
</evidence>
<dbReference type="Pfam" id="PF14236">
    <property type="entry name" value="DruA"/>
    <property type="match status" value="1"/>
</dbReference>
<keyword evidence="2" id="KW-1185">Reference proteome</keyword>
<dbReference type="RefSeq" id="WP_015908832.1">
    <property type="nucleotide sequence ID" value="NZ_FUZJ01000001.1"/>
</dbReference>
<dbReference type="InterPro" id="IPR025639">
    <property type="entry name" value="DruA"/>
</dbReference>